<keyword evidence="4" id="KW-0479">Metal-binding</keyword>
<evidence type="ECO:0000256" key="3">
    <source>
        <dbReference type="ARBA" id="ARBA00022695"/>
    </source>
</evidence>
<evidence type="ECO:0000256" key="7">
    <source>
        <dbReference type="ARBA" id="ARBA00023118"/>
    </source>
</evidence>
<dbReference type="Proteomes" id="UP000523079">
    <property type="component" value="Unassembled WGS sequence"/>
</dbReference>
<dbReference type="GO" id="GO:0003964">
    <property type="term" value="F:RNA-directed DNA polymerase activity"/>
    <property type="evidence" value="ECO:0007669"/>
    <property type="project" value="UniProtKB-KW"/>
</dbReference>
<dbReference type="PANTHER" id="PTHR34047:SF7">
    <property type="entry name" value="RNA-DIRECTED DNA POLYMERASE"/>
    <property type="match status" value="1"/>
</dbReference>
<dbReference type="InterPro" id="IPR000123">
    <property type="entry name" value="Reverse_transcriptase_msDNA"/>
</dbReference>
<evidence type="ECO:0000256" key="9">
    <source>
        <dbReference type="ARBA" id="ARBA00048173"/>
    </source>
</evidence>
<dbReference type="PRINTS" id="PR00866">
    <property type="entry name" value="RNADNAPOLMS"/>
</dbReference>
<comment type="catalytic activity">
    <reaction evidence="9">
        <text>DNA(n) + a 2'-deoxyribonucleoside 5'-triphosphate = DNA(n+1) + diphosphate</text>
        <dbReference type="Rhea" id="RHEA:22508"/>
        <dbReference type="Rhea" id="RHEA-COMP:17339"/>
        <dbReference type="Rhea" id="RHEA-COMP:17340"/>
        <dbReference type="ChEBI" id="CHEBI:33019"/>
        <dbReference type="ChEBI" id="CHEBI:61560"/>
        <dbReference type="ChEBI" id="CHEBI:173112"/>
        <dbReference type="EC" id="2.7.7.49"/>
    </reaction>
</comment>
<evidence type="ECO:0000259" key="11">
    <source>
        <dbReference type="PROSITE" id="PS50878"/>
    </source>
</evidence>
<gene>
    <name evidence="12" type="ORF">FHX74_002234</name>
</gene>
<keyword evidence="7" id="KW-0051">Antiviral defense</keyword>
<dbReference type="GO" id="GO:0003723">
    <property type="term" value="F:RNA binding"/>
    <property type="evidence" value="ECO:0007669"/>
    <property type="project" value="InterPro"/>
</dbReference>
<dbReference type="PROSITE" id="PS50878">
    <property type="entry name" value="RT_POL"/>
    <property type="match status" value="1"/>
</dbReference>
<dbReference type="SUPFAM" id="SSF56672">
    <property type="entry name" value="DNA/RNA polymerases"/>
    <property type="match status" value="1"/>
</dbReference>
<comment type="caution">
    <text evidence="12">The sequence shown here is derived from an EMBL/GenBank/DDBJ whole genome shotgun (WGS) entry which is preliminary data.</text>
</comment>
<dbReference type="InterPro" id="IPR051083">
    <property type="entry name" value="GrpII_Intron_Splice-Mob/Def"/>
</dbReference>
<evidence type="ECO:0000256" key="10">
    <source>
        <dbReference type="SAM" id="MobiDB-lite"/>
    </source>
</evidence>
<dbReference type="InterPro" id="IPR043502">
    <property type="entry name" value="DNA/RNA_pol_sf"/>
</dbReference>
<keyword evidence="5" id="KW-0460">Magnesium</keyword>
<evidence type="ECO:0000256" key="6">
    <source>
        <dbReference type="ARBA" id="ARBA00022918"/>
    </source>
</evidence>
<dbReference type="InterPro" id="IPR000477">
    <property type="entry name" value="RT_dom"/>
</dbReference>
<evidence type="ECO:0000313" key="12">
    <source>
        <dbReference type="EMBL" id="MBA8794615.1"/>
    </source>
</evidence>
<keyword evidence="2" id="KW-0808">Transferase</keyword>
<protein>
    <recommendedName>
        <fullName evidence="1">RNA-directed DNA polymerase</fullName>
        <ecNumber evidence="1">2.7.7.49</ecNumber>
    </recommendedName>
</protein>
<sequence>MPVHTRRDGDDGTRRESHRPRGVPVTLAPDDGLARGIAWGLLAAEDWTADALQAAVTRTLGRPCEWAGRVVGPVLAAYREPPTDRPDELARFLLLATPLTEIAHAVRQEHEPLRVRVLAPVPGRMGRRRWPVPDLPDLVALARLLEVPLDQLDWLADTARLQRRSPPGPYQAFEHRWRSRPHAAPRLLEAPGPLLRAVQRRILDRILAWVPVHPAAHGFVGGRSAITNAARHVGAPTVVALDLRSFFSTITAARVGGLYRTMGLPEAVVRVLTGLSTHATPGWVLSGMPAGGDPSERHRLRATLRSRHLPQGSPTSPALANLACFSLDHRLQRYAETAGLVYSRYADDLTFSGPVARPAALLATVSTIIVAEGFVVHPGKSRVRRTGERQTVTGIVTNRRPGIARSDRDRLRAVLHDARRHGPEAANRERHPHFREHLHGRITWVESVSPVQGRRLRAQYEAIVWPER</sequence>
<dbReference type="GO" id="GO:0051607">
    <property type="term" value="P:defense response to virus"/>
    <property type="evidence" value="ECO:0007669"/>
    <property type="project" value="UniProtKB-KW"/>
</dbReference>
<feature type="domain" description="Reverse transcriptase" evidence="11">
    <location>
        <begin position="159"/>
        <end position="397"/>
    </location>
</feature>
<feature type="compositionally biased region" description="Basic and acidic residues" evidence="10">
    <location>
        <begin position="1"/>
        <end position="15"/>
    </location>
</feature>
<keyword evidence="13" id="KW-1185">Reference proteome</keyword>
<evidence type="ECO:0000256" key="5">
    <source>
        <dbReference type="ARBA" id="ARBA00022842"/>
    </source>
</evidence>
<reference evidence="12 13" key="1">
    <citation type="submission" date="2020-07" db="EMBL/GenBank/DDBJ databases">
        <title>Sequencing the genomes of 1000 actinobacteria strains.</title>
        <authorList>
            <person name="Klenk H.-P."/>
        </authorList>
    </citation>
    <scope>NUCLEOTIDE SEQUENCE [LARGE SCALE GENOMIC DNA]</scope>
    <source>
        <strain evidence="12 13">DSM 100723</strain>
    </source>
</reference>
<dbReference type="Pfam" id="PF00078">
    <property type="entry name" value="RVT_1"/>
    <property type="match status" value="1"/>
</dbReference>
<dbReference type="PANTHER" id="PTHR34047">
    <property type="entry name" value="NUCLEAR INTRON MATURASE 1, MITOCHONDRIAL-RELATED"/>
    <property type="match status" value="1"/>
</dbReference>
<dbReference type="CDD" id="cd03487">
    <property type="entry name" value="RT_Bac_retron_II"/>
    <property type="match status" value="1"/>
</dbReference>
<proteinExistence type="inferred from homology"/>
<evidence type="ECO:0000313" key="13">
    <source>
        <dbReference type="Proteomes" id="UP000523079"/>
    </source>
</evidence>
<dbReference type="EMBL" id="JACGWT010000003">
    <property type="protein sequence ID" value="MBA8794615.1"/>
    <property type="molecule type" value="Genomic_DNA"/>
</dbReference>
<evidence type="ECO:0000256" key="4">
    <source>
        <dbReference type="ARBA" id="ARBA00022723"/>
    </source>
</evidence>
<evidence type="ECO:0000256" key="2">
    <source>
        <dbReference type="ARBA" id="ARBA00022679"/>
    </source>
</evidence>
<dbReference type="EC" id="2.7.7.49" evidence="1"/>
<accession>A0A7W3ISW9</accession>
<evidence type="ECO:0000256" key="1">
    <source>
        <dbReference type="ARBA" id="ARBA00012493"/>
    </source>
</evidence>
<feature type="region of interest" description="Disordered" evidence="10">
    <location>
        <begin position="1"/>
        <end position="27"/>
    </location>
</feature>
<dbReference type="AlphaFoldDB" id="A0A7W3ISW9"/>
<keyword evidence="6" id="KW-0695">RNA-directed DNA polymerase</keyword>
<name>A0A7W3ISW9_9ACTN</name>
<dbReference type="GO" id="GO:0046872">
    <property type="term" value="F:metal ion binding"/>
    <property type="evidence" value="ECO:0007669"/>
    <property type="project" value="UniProtKB-KW"/>
</dbReference>
<keyword evidence="3" id="KW-0548">Nucleotidyltransferase</keyword>
<organism evidence="12 13">
    <name type="scientific">Microlunatus kandeliicorticis</name>
    <dbReference type="NCBI Taxonomy" id="1759536"/>
    <lineage>
        <taxon>Bacteria</taxon>
        <taxon>Bacillati</taxon>
        <taxon>Actinomycetota</taxon>
        <taxon>Actinomycetes</taxon>
        <taxon>Propionibacteriales</taxon>
        <taxon>Propionibacteriaceae</taxon>
        <taxon>Microlunatus</taxon>
    </lineage>
</organism>
<evidence type="ECO:0000256" key="8">
    <source>
        <dbReference type="ARBA" id="ARBA00034120"/>
    </source>
</evidence>
<comment type="similarity">
    <text evidence="8">Belongs to the bacterial reverse transcriptase family.</text>
</comment>